<dbReference type="EC" id="2.5.1.19" evidence="7"/>
<feature type="binding site" evidence="7">
    <location>
        <position position="352"/>
    </location>
    <ligand>
        <name>3-phosphoshikimate</name>
        <dbReference type="ChEBI" id="CHEBI:145989"/>
    </ligand>
</feature>
<comment type="subcellular location">
    <subcellularLocation>
        <location evidence="7">Cytoplasm</location>
    </subcellularLocation>
</comment>
<dbReference type="GO" id="GO:0009423">
    <property type="term" value="P:chorismate biosynthetic process"/>
    <property type="evidence" value="ECO:0007669"/>
    <property type="project" value="UniProtKB-UniRule"/>
</dbReference>
<dbReference type="PANTHER" id="PTHR21090:SF5">
    <property type="entry name" value="PENTAFUNCTIONAL AROM POLYPEPTIDE"/>
    <property type="match status" value="1"/>
</dbReference>
<sequence>MIEKYLVKKITEPVDWKVTVPGSKSMTNRALLMAVLSAGTVCVEGVLFSDDSRHFLACLVALGFTVEIEEEKKCATVTGCGGRIPRGEAVIDVGSAGTAARFLAAMLGFSDGCYEIRCSAQMKRRPMAELFDLLSGAGAKITFLEEEGHLPVRITGCRYAQADKTAGETPRELSLDITKSTQFLSALLLIAPMVPEGMKIHITSEKTDGSYIRITRRMMQEFGVSVAFDGRDYEVPCRSSYRKETYMVEPDMSAACYFYAAAAVTGGRTLVRHVHMDNTQGDLRFLEVLEHMGCTADDTPEGILVTGPEDGALRGITVNMNDFSDQALTLAAIAPFADAPVRIEGIGHIRGQECDRIHAIQTNLTALGIRCEEEETAATIYPGSPHGGSVETYDDHRVAMAFSLVGLRTDGIVIENPACCRKTFENYFTVLSELTGKTVEG</sequence>
<evidence type="ECO:0000256" key="7">
    <source>
        <dbReference type="HAMAP-Rule" id="MF_00210"/>
    </source>
</evidence>
<dbReference type="GO" id="GO:0009073">
    <property type="term" value="P:aromatic amino acid family biosynthetic process"/>
    <property type="evidence" value="ECO:0007669"/>
    <property type="project" value="UniProtKB-KW"/>
</dbReference>
<dbReference type="AlphaFoldDB" id="A0A395VCT1"/>
<comment type="pathway">
    <text evidence="1 7">Metabolic intermediate biosynthesis; chorismate biosynthesis; chorismate from D-erythrose 4-phosphate and phosphoenolpyruvate: step 6/7.</text>
</comment>
<accession>A0A395VCT1</accession>
<dbReference type="InterPro" id="IPR001986">
    <property type="entry name" value="Enolpyruvate_Tfrase_dom"/>
</dbReference>
<feature type="binding site" evidence="7">
    <location>
        <position position="180"/>
    </location>
    <ligand>
        <name>3-phosphoshikimate</name>
        <dbReference type="ChEBI" id="CHEBI:145989"/>
    </ligand>
</feature>
<comment type="catalytic activity">
    <reaction evidence="6">
        <text>3-phosphoshikimate + phosphoenolpyruvate = 5-O-(1-carboxyvinyl)-3-phosphoshikimate + phosphate</text>
        <dbReference type="Rhea" id="RHEA:21256"/>
        <dbReference type="ChEBI" id="CHEBI:43474"/>
        <dbReference type="ChEBI" id="CHEBI:57701"/>
        <dbReference type="ChEBI" id="CHEBI:58702"/>
        <dbReference type="ChEBI" id="CHEBI:145989"/>
        <dbReference type="EC" id="2.5.1.19"/>
    </reaction>
    <physiologicalReaction direction="left-to-right" evidence="6">
        <dbReference type="Rhea" id="RHEA:21257"/>
    </physiologicalReaction>
</comment>
<feature type="binding site" evidence="7">
    <location>
        <position position="125"/>
    </location>
    <ligand>
        <name>phosphoenolpyruvate</name>
        <dbReference type="ChEBI" id="CHEBI:58702"/>
    </ligand>
</feature>
<dbReference type="SUPFAM" id="SSF55205">
    <property type="entry name" value="EPT/RTPC-like"/>
    <property type="match status" value="1"/>
</dbReference>
<evidence type="ECO:0000256" key="3">
    <source>
        <dbReference type="ARBA" id="ARBA00022605"/>
    </source>
</evidence>
<evidence type="ECO:0000256" key="5">
    <source>
        <dbReference type="ARBA" id="ARBA00023141"/>
    </source>
</evidence>
<comment type="subunit">
    <text evidence="7">Monomer.</text>
</comment>
<feature type="active site" description="Proton acceptor" evidence="7">
    <location>
        <position position="325"/>
    </location>
</feature>
<dbReference type="Gene3D" id="3.65.10.10">
    <property type="entry name" value="Enolpyruvate transferase domain"/>
    <property type="match status" value="2"/>
</dbReference>
<organism evidence="9 10">
    <name type="scientific">Roseburia hominis</name>
    <dbReference type="NCBI Taxonomy" id="301301"/>
    <lineage>
        <taxon>Bacteria</taxon>
        <taxon>Bacillati</taxon>
        <taxon>Bacillota</taxon>
        <taxon>Clostridia</taxon>
        <taxon>Lachnospirales</taxon>
        <taxon>Lachnospiraceae</taxon>
        <taxon>Roseburia</taxon>
    </lineage>
</organism>
<keyword evidence="7" id="KW-0963">Cytoplasm</keyword>
<evidence type="ECO:0000256" key="2">
    <source>
        <dbReference type="ARBA" id="ARBA00009948"/>
    </source>
</evidence>
<dbReference type="CDD" id="cd01556">
    <property type="entry name" value="EPSP_synthase"/>
    <property type="match status" value="1"/>
</dbReference>
<comment type="caution">
    <text evidence="9">The sequence shown here is derived from an EMBL/GenBank/DDBJ whole genome shotgun (WGS) entry which is preliminary data.</text>
</comment>
<proteinExistence type="inferred from homology"/>
<feature type="binding site" evidence="7">
    <location>
        <position position="325"/>
    </location>
    <ligand>
        <name>3-phosphoshikimate</name>
        <dbReference type="ChEBI" id="CHEBI:145989"/>
    </ligand>
</feature>
<feature type="binding site" evidence="7">
    <location>
        <position position="181"/>
    </location>
    <ligand>
        <name>3-phosphoshikimate</name>
        <dbReference type="ChEBI" id="CHEBI:145989"/>
    </ligand>
</feature>
<feature type="binding site" evidence="7">
    <location>
        <position position="422"/>
    </location>
    <ligand>
        <name>phosphoenolpyruvate</name>
        <dbReference type="ChEBI" id="CHEBI:58702"/>
    </ligand>
</feature>
<dbReference type="GO" id="GO:0008652">
    <property type="term" value="P:amino acid biosynthetic process"/>
    <property type="evidence" value="ECO:0007669"/>
    <property type="project" value="UniProtKB-KW"/>
</dbReference>
<feature type="binding site" evidence="7">
    <location>
        <position position="25"/>
    </location>
    <ligand>
        <name>3-phosphoshikimate</name>
        <dbReference type="ChEBI" id="CHEBI:145989"/>
    </ligand>
</feature>
<feature type="binding site" evidence="7">
    <location>
        <position position="182"/>
    </location>
    <ligand>
        <name>3-phosphoshikimate</name>
        <dbReference type="ChEBI" id="CHEBI:145989"/>
    </ligand>
</feature>
<gene>
    <name evidence="7 9" type="primary">aroA</name>
    <name evidence="9" type="ORF">DWX93_03315</name>
</gene>
<dbReference type="EMBL" id="QRVL01000001">
    <property type="protein sequence ID" value="RGS42368.1"/>
    <property type="molecule type" value="Genomic_DNA"/>
</dbReference>
<dbReference type="GO" id="GO:0005737">
    <property type="term" value="C:cytoplasm"/>
    <property type="evidence" value="ECO:0007669"/>
    <property type="project" value="UniProtKB-SubCell"/>
</dbReference>
<keyword evidence="3 7" id="KW-0028">Amino-acid biosynthesis</keyword>
<dbReference type="PIRSF" id="PIRSF000505">
    <property type="entry name" value="EPSPS"/>
    <property type="match status" value="1"/>
</dbReference>
<dbReference type="RefSeq" id="WP_118096608.1">
    <property type="nucleotide sequence ID" value="NZ_QRVL01000001.1"/>
</dbReference>
<evidence type="ECO:0000259" key="8">
    <source>
        <dbReference type="Pfam" id="PF00275"/>
    </source>
</evidence>
<feature type="binding site" evidence="7">
    <location>
        <position position="182"/>
    </location>
    <ligand>
        <name>phosphoenolpyruvate</name>
        <dbReference type="ChEBI" id="CHEBI:58702"/>
    </ligand>
</feature>
<dbReference type="UniPathway" id="UPA00053">
    <property type="reaction ID" value="UER00089"/>
</dbReference>
<comment type="caution">
    <text evidence="7">Lacks conserved residue(s) required for the propagation of feature annotation.</text>
</comment>
<feature type="binding site" evidence="7">
    <location>
        <position position="356"/>
    </location>
    <ligand>
        <name>phosphoenolpyruvate</name>
        <dbReference type="ChEBI" id="CHEBI:58702"/>
    </ligand>
</feature>
<dbReference type="NCBIfam" id="TIGR01356">
    <property type="entry name" value="aroA"/>
    <property type="match status" value="1"/>
</dbReference>
<dbReference type="InterPro" id="IPR013792">
    <property type="entry name" value="RNA3'P_cycl/enolpyr_Trfase_a/b"/>
</dbReference>
<feature type="binding site" evidence="7">
    <location>
        <position position="97"/>
    </location>
    <ligand>
        <name>phosphoenolpyruvate</name>
        <dbReference type="ChEBI" id="CHEBI:58702"/>
    </ligand>
</feature>
<evidence type="ECO:0000313" key="10">
    <source>
        <dbReference type="Proteomes" id="UP000266172"/>
    </source>
</evidence>
<comment type="similarity">
    <text evidence="2 7">Belongs to the EPSP synthase family.</text>
</comment>
<dbReference type="InterPro" id="IPR006264">
    <property type="entry name" value="EPSP_synthase"/>
</dbReference>
<evidence type="ECO:0000313" key="9">
    <source>
        <dbReference type="EMBL" id="RGS42368.1"/>
    </source>
</evidence>
<dbReference type="Proteomes" id="UP000266172">
    <property type="component" value="Unassembled WGS sequence"/>
</dbReference>
<dbReference type="GO" id="GO:0003866">
    <property type="term" value="F:3-phosphoshikimate 1-carboxyvinyltransferase activity"/>
    <property type="evidence" value="ECO:0007669"/>
    <property type="project" value="UniProtKB-UniRule"/>
</dbReference>
<keyword evidence="5 7" id="KW-0057">Aromatic amino acid biosynthesis</keyword>
<evidence type="ECO:0000256" key="1">
    <source>
        <dbReference type="ARBA" id="ARBA00004811"/>
    </source>
</evidence>
<feature type="binding site" evidence="7">
    <location>
        <position position="24"/>
    </location>
    <ligand>
        <name>3-phosphoshikimate</name>
        <dbReference type="ChEBI" id="CHEBI:145989"/>
    </ligand>
</feature>
<name>A0A395VCT1_9FIRM</name>
<dbReference type="InterPro" id="IPR036968">
    <property type="entry name" value="Enolpyruvate_Tfrase_sf"/>
</dbReference>
<feature type="domain" description="Enolpyruvate transferase" evidence="8">
    <location>
        <begin position="11"/>
        <end position="431"/>
    </location>
</feature>
<dbReference type="HAMAP" id="MF_00210">
    <property type="entry name" value="EPSP_synth"/>
    <property type="match status" value="1"/>
</dbReference>
<reference evidence="9 10" key="1">
    <citation type="submission" date="2018-08" db="EMBL/GenBank/DDBJ databases">
        <title>A genome reference for cultivated species of the human gut microbiota.</title>
        <authorList>
            <person name="Zou Y."/>
            <person name="Xue W."/>
            <person name="Luo G."/>
        </authorList>
    </citation>
    <scope>NUCLEOTIDE SEQUENCE [LARGE SCALE GENOMIC DNA]</scope>
    <source>
        <strain evidence="9 10">AF22-12AC</strain>
    </source>
</reference>
<dbReference type="PANTHER" id="PTHR21090">
    <property type="entry name" value="AROM/DEHYDROQUINATE SYNTHASE"/>
    <property type="match status" value="1"/>
</dbReference>
<evidence type="ECO:0000256" key="6">
    <source>
        <dbReference type="ARBA" id="ARBA00044633"/>
    </source>
</evidence>
<feature type="binding site" evidence="7">
    <location>
        <position position="397"/>
    </location>
    <ligand>
        <name>phosphoenolpyruvate</name>
        <dbReference type="ChEBI" id="CHEBI:58702"/>
    </ligand>
</feature>
<evidence type="ECO:0000256" key="4">
    <source>
        <dbReference type="ARBA" id="ARBA00022679"/>
    </source>
</evidence>
<feature type="binding site" evidence="7">
    <location>
        <position position="29"/>
    </location>
    <ligand>
        <name>3-phosphoshikimate</name>
        <dbReference type="ChEBI" id="CHEBI:145989"/>
    </ligand>
</feature>
<protein>
    <recommendedName>
        <fullName evidence="7">3-phosphoshikimate 1-carboxyvinyltransferase</fullName>
        <ecNumber evidence="7">2.5.1.19</ecNumber>
    </recommendedName>
    <alternativeName>
        <fullName evidence="7">5-enolpyruvylshikimate-3-phosphate synthase</fullName>
        <shortName evidence="7">EPSP synthase</shortName>
        <shortName evidence="7">EPSPS</shortName>
    </alternativeName>
</protein>
<comment type="function">
    <text evidence="7">Catalyzes the transfer of the enolpyruvyl moiety of phosphoenolpyruvate (PEP) to the 5-hydroxyl of shikimate-3-phosphate (S3P) to produce enolpyruvyl shikimate-3-phosphate and inorganic phosphate.</text>
</comment>
<dbReference type="Pfam" id="PF00275">
    <property type="entry name" value="EPSP_synthase"/>
    <property type="match status" value="1"/>
</dbReference>
<keyword evidence="4 7" id="KW-0808">Transferase</keyword>
<feature type="binding site" evidence="7">
    <location>
        <position position="24"/>
    </location>
    <ligand>
        <name>phosphoenolpyruvate</name>
        <dbReference type="ChEBI" id="CHEBI:58702"/>
    </ligand>
</feature>